<evidence type="ECO:0000259" key="7">
    <source>
        <dbReference type="PROSITE" id="PS50110"/>
    </source>
</evidence>
<dbReference type="GO" id="GO:0005829">
    <property type="term" value="C:cytosol"/>
    <property type="evidence" value="ECO:0007669"/>
    <property type="project" value="TreeGrafter"/>
</dbReference>
<accession>A0A8E7EFT0</accession>
<evidence type="ECO:0000256" key="4">
    <source>
        <dbReference type="ARBA" id="ARBA00023125"/>
    </source>
</evidence>
<dbReference type="SUPFAM" id="SSF52172">
    <property type="entry name" value="CheY-like"/>
    <property type="match status" value="1"/>
</dbReference>
<evidence type="ECO:0000256" key="5">
    <source>
        <dbReference type="ARBA" id="ARBA00023163"/>
    </source>
</evidence>
<keyword evidence="5" id="KW-0804">Transcription</keyword>
<feature type="domain" description="Response regulatory" evidence="7">
    <location>
        <begin position="3"/>
        <end position="118"/>
    </location>
</feature>
<dbReference type="InterPro" id="IPR011006">
    <property type="entry name" value="CheY-like_superfamily"/>
</dbReference>
<dbReference type="CDD" id="cd00156">
    <property type="entry name" value="REC"/>
    <property type="match status" value="1"/>
</dbReference>
<dbReference type="GO" id="GO:0032993">
    <property type="term" value="C:protein-DNA complex"/>
    <property type="evidence" value="ECO:0007669"/>
    <property type="project" value="TreeGrafter"/>
</dbReference>
<evidence type="ECO:0000256" key="2">
    <source>
        <dbReference type="ARBA" id="ARBA00023012"/>
    </source>
</evidence>
<dbReference type="Gene3D" id="3.40.50.2300">
    <property type="match status" value="1"/>
</dbReference>
<evidence type="ECO:0000313" key="8">
    <source>
        <dbReference type="EMBL" id="QVV87583.1"/>
    </source>
</evidence>
<keyword evidence="9" id="KW-1185">Reference proteome</keyword>
<dbReference type="PANTHER" id="PTHR48111">
    <property type="entry name" value="REGULATOR OF RPOS"/>
    <property type="match status" value="1"/>
</dbReference>
<keyword evidence="2" id="KW-0902">Two-component regulatory system</keyword>
<proteinExistence type="predicted"/>
<dbReference type="InterPro" id="IPR039420">
    <property type="entry name" value="WalR-like"/>
</dbReference>
<dbReference type="GO" id="GO:0000976">
    <property type="term" value="F:transcription cis-regulatory region binding"/>
    <property type="evidence" value="ECO:0007669"/>
    <property type="project" value="TreeGrafter"/>
</dbReference>
<evidence type="ECO:0000313" key="9">
    <source>
        <dbReference type="Proteomes" id="UP000680656"/>
    </source>
</evidence>
<dbReference type="Pfam" id="PF00072">
    <property type="entry name" value="Response_reg"/>
    <property type="match status" value="1"/>
</dbReference>
<feature type="modified residue" description="4-aspartylphosphate" evidence="6">
    <location>
        <position position="53"/>
    </location>
</feature>
<dbReference type="EMBL" id="CP075546">
    <property type="protein sequence ID" value="QVV87583.1"/>
    <property type="molecule type" value="Genomic_DNA"/>
</dbReference>
<keyword evidence="1 6" id="KW-0597">Phosphoprotein</keyword>
<evidence type="ECO:0000256" key="1">
    <source>
        <dbReference type="ARBA" id="ARBA00022553"/>
    </source>
</evidence>
<keyword evidence="3" id="KW-0805">Transcription regulation</keyword>
<dbReference type="SMART" id="SM00448">
    <property type="entry name" value="REC"/>
    <property type="match status" value="1"/>
</dbReference>
<gene>
    <name evidence="8" type="ORF">KHC33_09405</name>
</gene>
<dbReference type="RefSeq" id="WP_214418403.1">
    <property type="nucleotide sequence ID" value="NZ_CP075546.1"/>
</dbReference>
<dbReference type="PANTHER" id="PTHR48111:SF1">
    <property type="entry name" value="TWO-COMPONENT RESPONSE REGULATOR ORR33"/>
    <property type="match status" value="1"/>
</dbReference>
<name>A0A8E7EFT0_9EURY</name>
<protein>
    <submittedName>
        <fullName evidence="8">Response regulator</fullName>
    </submittedName>
</protein>
<organism evidence="8 9">
    <name type="scientific">Methanospirillum purgamenti</name>
    <dbReference type="NCBI Taxonomy" id="2834276"/>
    <lineage>
        <taxon>Archaea</taxon>
        <taxon>Methanobacteriati</taxon>
        <taxon>Methanobacteriota</taxon>
        <taxon>Stenosarchaea group</taxon>
        <taxon>Methanomicrobia</taxon>
        <taxon>Methanomicrobiales</taxon>
        <taxon>Methanospirillaceae</taxon>
        <taxon>Methanospirillum</taxon>
    </lineage>
</organism>
<evidence type="ECO:0000256" key="6">
    <source>
        <dbReference type="PROSITE-ProRule" id="PRU00169"/>
    </source>
</evidence>
<dbReference type="GO" id="GO:0000156">
    <property type="term" value="F:phosphorelay response regulator activity"/>
    <property type="evidence" value="ECO:0007669"/>
    <property type="project" value="TreeGrafter"/>
</dbReference>
<dbReference type="PROSITE" id="PS50110">
    <property type="entry name" value="RESPONSE_REGULATORY"/>
    <property type="match status" value="1"/>
</dbReference>
<dbReference type="GO" id="GO:0006355">
    <property type="term" value="P:regulation of DNA-templated transcription"/>
    <property type="evidence" value="ECO:0007669"/>
    <property type="project" value="TreeGrafter"/>
</dbReference>
<dbReference type="KEGG" id="mrtj:KHC33_09405"/>
<keyword evidence="4" id="KW-0238">DNA-binding</keyword>
<dbReference type="Proteomes" id="UP000680656">
    <property type="component" value="Chromosome"/>
</dbReference>
<dbReference type="InterPro" id="IPR001789">
    <property type="entry name" value="Sig_transdc_resp-reg_receiver"/>
</dbReference>
<sequence length="196" mass="22294">MTRVLYIDDEKTLLTLTQIYLKEEANLDVEIADSADEGLTRLRSEQFDAIISDYDMPDMDGIELLKCVRSENPSIPFIIFTGKGREEVVIEALNNGADFYLQKGGDPKPLFTELAHAVRHLVRRSKAEDSAIQNEKNWTLTRSAIASYIADIESSTKALRDLHTDHPDTQDQIRKILDRTNRILGELEPKPHITEK</sequence>
<evidence type="ECO:0000256" key="3">
    <source>
        <dbReference type="ARBA" id="ARBA00023015"/>
    </source>
</evidence>
<dbReference type="AlphaFoldDB" id="A0A8E7EFT0"/>
<dbReference type="GeneID" id="65097399"/>
<reference evidence="8 9" key="1">
    <citation type="submission" date="2021-05" db="EMBL/GenBank/DDBJ databases">
        <title>A novel Methanospirillum isolate from a pyrite-forming mixed culture.</title>
        <authorList>
            <person name="Bunk B."/>
            <person name="Sproer C."/>
            <person name="Spring S."/>
            <person name="Pester M."/>
        </authorList>
    </citation>
    <scope>NUCLEOTIDE SEQUENCE [LARGE SCALE GENOMIC DNA]</scope>
    <source>
        <strain evidence="8 9">J.3.6.1-F.2.7.3</strain>
    </source>
</reference>